<dbReference type="EC" id="1.1.2.4" evidence="7"/>
<evidence type="ECO:0000256" key="3">
    <source>
        <dbReference type="ARBA" id="ARBA00022630"/>
    </source>
</evidence>
<evidence type="ECO:0000256" key="4">
    <source>
        <dbReference type="ARBA" id="ARBA00022827"/>
    </source>
</evidence>
<evidence type="ECO:0000256" key="2">
    <source>
        <dbReference type="ARBA" id="ARBA00008000"/>
    </source>
</evidence>
<sequence>MDSKKLSSENINDVAEKIKAIVGEANVKINEEKCCICAAVSSTEDVAAVSRVANSFGVRISACGGVRLDMSKMNKVEVDAKNYAVKVKAGATWKEIMDAAAAENLMVPSHPFDVDETVGKWIAANTVGIGTYKYGPSKDNVLNVELVLFDGTVIETGYNDIGAYMSGYNFNQFVSGSEGTFGVVVSATLKLVPAGVKKTVAYEFAGKLSAAAPAVQAVMHSAGLVPYCFCYSNKNGKNVITISYQGDEKFVDLDIADTDEIMAANGGSKIDVPQCPCDNKDGKGVIIPAVNWAAFVDAVQFEVSGMFADPYTAYFHICEKCADNLIEVATSMGGRTTCSAFCKDRIDSIRDENTAAYMKELKSYLRSCDVSEKAKSGDKLARKMDDETMIEFENILGKDNVNTNPEETLLYCHDLAPLPKMAGLAFKNIPDVVLRPSKTEQLSAIMKIAYKKGIPVTPRGNSTWGLGGSQPTDAGIVIDMSSKMNKVTVDPDTMTVTAQAGATWKEVFDECQEAGFVIGSTPSSFPAATVGAWLATNGMGIGSYKYGGAKDGVLNIEAVLPDGTVINTGYKNIGDYVSGYNLNQLFAGSEGTLCLFASVTMRMHPAGIIKPIAYEFENYLGDANAAIQAIVAHPSLRPYHISWSDSNHFANQRRAHVHAPNVKNIILITLQGDEKHVALEEAAADEIFAANGGKKVEDPSVGPHEWEERCYEFRARKVGVGEIPAEVITPTNVWGAFIDECYKGFDTMKMELGGVIGEVVDRNTSLFMPYYFKDDESLLGMTAFAFNFYLGDRAVEYGGRTTGFGIFFAWNLDNVHDANTVSFMRGFKTFQDPHDVMNPGHVVCGMTRFGVNMSHGLMTLGSALMQMVKKIMPPNTTFADNIERFKENRTDEAKVEDRKHVLGRGYE</sequence>
<name>A0A3G3IFJ8_9ARCH</name>
<dbReference type="InterPro" id="IPR006094">
    <property type="entry name" value="Oxid_FAD_bind_N"/>
</dbReference>
<dbReference type="InterPro" id="IPR036318">
    <property type="entry name" value="FAD-bd_PCMH-like_sf"/>
</dbReference>
<keyword evidence="5" id="KW-0809">Transit peptide</keyword>
<dbReference type="InterPro" id="IPR016169">
    <property type="entry name" value="FAD-bd_PCMH_sub2"/>
</dbReference>
<comment type="similarity">
    <text evidence="2">Belongs to the FAD-binding oxidoreductase/transferase type 4 family.</text>
</comment>
<dbReference type="EMBL" id="CP017686">
    <property type="protein sequence ID" value="AYQ54590.1"/>
    <property type="molecule type" value="Genomic_DNA"/>
</dbReference>
<dbReference type="GO" id="GO:1903457">
    <property type="term" value="P:lactate catabolic process"/>
    <property type="evidence" value="ECO:0007669"/>
    <property type="project" value="TreeGrafter"/>
</dbReference>
<feature type="domain" description="FAD-binding PCMH-type" evidence="8">
    <location>
        <begin position="14"/>
        <end position="194"/>
    </location>
</feature>
<keyword evidence="4" id="KW-0274">FAD</keyword>
<dbReference type="GO" id="GO:0008720">
    <property type="term" value="F:D-lactate dehydrogenase (NAD+) activity"/>
    <property type="evidence" value="ECO:0007669"/>
    <property type="project" value="TreeGrafter"/>
</dbReference>
<evidence type="ECO:0000256" key="6">
    <source>
        <dbReference type="ARBA" id="ARBA00023002"/>
    </source>
</evidence>
<proteinExistence type="inferred from homology"/>
<accession>A0A3G3IFJ8</accession>
<gene>
    <name evidence="9" type="ORF">BKD89_02030</name>
</gene>
<keyword evidence="6" id="KW-0560">Oxidoreductase</keyword>
<dbReference type="PANTHER" id="PTHR11748:SF111">
    <property type="entry name" value="D-LACTATE DEHYDROGENASE, MITOCHONDRIAL-RELATED"/>
    <property type="match status" value="1"/>
</dbReference>
<organism evidence="9 10">
    <name type="scientific">Methanomethylophilus alvi</name>
    <dbReference type="NCBI Taxonomy" id="1291540"/>
    <lineage>
        <taxon>Archaea</taxon>
        <taxon>Methanobacteriati</taxon>
        <taxon>Thermoplasmatota</taxon>
        <taxon>Thermoplasmata</taxon>
        <taxon>Methanomassiliicoccales</taxon>
        <taxon>Methanomethylophilaceae</taxon>
        <taxon>Methanomethylophilus</taxon>
    </lineage>
</organism>
<evidence type="ECO:0000256" key="7">
    <source>
        <dbReference type="ARBA" id="ARBA00038897"/>
    </source>
</evidence>
<dbReference type="InterPro" id="IPR004113">
    <property type="entry name" value="FAD-bd_oxidored_4_C"/>
</dbReference>
<dbReference type="PROSITE" id="PS51387">
    <property type="entry name" value="FAD_PCMH"/>
    <property type="match status" value="2"/>
</dbReference>
<dbReference type="Pfam" id="PF01565">
    <property type="entry name" value="FAD_binding_4"/>
    <property type="match status" value="2"/>
</dbReference>
<dbReference type="PANTHER" id="PTHR11748">
    <property type="entry name" value="D-LACTATE DEHYDROGENASE"/>
    <property type="match status" value="1"/>
</dbReference>
<dbReference type="InterPro" id="IPR016164">
    <property type="entry name" value="FAD-linked_Oxase-like_C"/>
</dbReference>
<evidence type="ECO:0000313" key="10">
    <source>
        <dbReference type="Proteomes" id="UP000273278"/>
    </source>
</evidence>
<dbReference type="AlphaFoldDB" id="A0A3G3IFJ8"/>
<dbReference type="InterPro" id="IPR016166">
    <property type="entry name" value="FAD-bd_PCMH"/>
</dbReference>
<evidence type="ECO:0000259" key="8">
    <source>
        <dbReference type="PROSITE" id="PS51387"/>
    </source>
</evidence>
<dbReference type="Proteomes" id="UP000273278">
    <property type="component" value="Chromosome"/>
</dbReference>
<dbReference type="SUPFAM" id="SSF55103">
    <property type="entry name" value="FAD-linked oxidases, C-terminal domain"/>
    <property type="match status" value="1"/>
</dbReference>
<dbReference type="GO" id="GO:0004458">
    <property type="term" value="F:D-lactate dehydrogenase (cytochrome) activity"/>
    <property type="evidence" value="ECO:0007669"/>
    <property type="project" value="UniProtKB-EC"/>
</dbReference>
<feature type="domain" description="FAD-binding PCMH-type" evidence="8">
    <location>
        <begin position="426"/>
        <end position="606"/>
    </location>
</feature>
<reference evidence="9 10" key="1">
    <citation type="submission" date="2016-10" db="EMBL/GenBank/DDBJ databases">
        <title>Complete genome of the TMA-utilizing, human hosted archaeon Methanomethylophilus alvus Gen. nov, sp. nov., strain Mx-05, derived from a pure culture.</title>
        <authorList>
            <person name="Brugere J.-F."/>
            <person name="Ben Hania W."/>
            <person name="Chaudhary P.P."/>
            <person name="Gaci N."/>
            <person name="Borrel G."/>
            <person name="Cao Van Tuat L."/>
            <person name="Fardeau M.-L."/>
            <person name="Harris H.M.B."/>
            <person name="O'Toole P.W."/>
            <person name="Ollivier B."/>
        </authorList>
    </citation>
    <scope>NUCLEOTIDE SEQUENCE [LARGE SCALE GENOMIC DNA]</scope>
    <source>
        <strain evidence="9 10">Mx-05</strain>
    </source>
</reference>
<evidence type="ECO:0000256" key="5">
    <source>
        <dbReference type="ARBA" id="ARBA00022946"/>
    </source>
</evidence>
<dbReference type="Pfam" id="PF02913">
    <property type="entry name" value="FAD-oxidase_C"/>
    <property type="match status" value="1"/>
</dbReference>
<dbReference type="RefSeq" id="WP_015504308.1">
    <property type="nucleotide sequence ID" value="NZ_CAYAZR010000007.1"/>
</dbReference>
<evidence type="ECO:0000313" key="9">
    <source>
        <dbReference type="EMBL" id="AYQ54590.1"/>
    </source>
</evidence>
<evidence type="ECO:0000256" key="1">
    <source>
        <dbReference type="ARBA" id="ARBA00001974"/>
    </source>
</evidence>
<dbReference type="GO" id="GO:0071949">
    <property type="term" value="F:FAD binding"/>
    <property type="evidence" value="ECO:0007669"/>
    <property type="project" value="InterPro"/>
</dbReference>
<keyword evidence="3" id="KW-0285">Flavoprotein</keyword>
<dbReference type="GeneID" id="41321208"/>
<protein>
    <recommendedName>
        <fullName evidence="7">D-lactate dehydrogenase (cytochrome)</fullName>
        <ecNumber evidence="7">1.1.2.4</ecNumber>
    </recommendedName>
</protein>
<dbReference type="Gene3D" id="3.30.465.10">
    <property type="match status" value="2"/>
</dbReference>
<dbReference type="SUPFAM" id="SSF56176">
    <property type="entry name" value="FAD-binding/transporter-associated domain-like"/>
    <property type="match status" value="2"/>
</dbReference>
<comment type="cofactor">
    <cofactor evidence="1">
        <name>FAD</name>
        <dbReference type="ChEBI" id="CHEBI:57692"/>
    </cofactor>
</comment>